<dbReference type="EMBL" id="JBHTOK010000052">
    <property type="protein sequence ID" value="MFD1440939.1"/>
    <property type="molecule type" value="Genomic_DNA"/>
</dbReference>
<dbReference type="PANTHER" id="PTHR33841">
    <property type="entry name" value="DNA METHYLTRANSFERASE YEEA-RELATED"/>
    <property type="match status" value="1"/>
</dbReference>
<proteinExistence type="predicted"/>
<feature type="domain" description="Type II methyltransferase M.TaqI-like" evidence="6">
    <location>
        <begin position="383"/>
        <end position="598"/>
    </location>
</feature>
<dbReference type="PROSITE" id="PS00092">
    <property type="entry name" value="N6_MTASE"/>
    <property type="match status" value="1"/>
</dbReference>
<dbReference type="RefSeq" id="WP_379909366.1">
    <property type="nucleotide sequence ID" value="NZ_JBHTOK010000052.1"/>
</dbReference>
<dbReference type="GO" id="GO:0032259">
    <property type="term" value="P:methylation"/>
    <property type="evidence" value="ECO:0007669"/>
    <property type="project" value="UniProtKB-KW"/>
</dbReference>
<reference evidence="8" key="1">
    <citation type="journal article" date="2019" name="Int. J. Syst. Evol. Microbiol.">
        <title>The Global Catalogue of Microorganisms (GCM) 10K type strain sequencing project: providing services to taxonomists for standard genome sequencing and annotation.</title>
        <authorList>
            <consortium name="The Broad Institute Genomics Platform"/>
            <consortium name="The Broad Institute Genome Sequencing Center for Infectious Disease"/>
            <person name="Wu L."/>
            <person name="Ma J."/>
        </authorList>
    </citation>
    <scope>NUCLEOTIDE SEQUENCE [LARGE SCALE GENOMIC DNA]</scope>
    <source>
        <strain evidence="8">CCM 8912</strain>
    </source>
</reference>
<evidence type="ECO:0000259" key="6">
    <source>
        <dbReference type="Pfam" id="PF07669"/>
    </source>
</evidence>
<name>A0ABW4CVY7_9LACO</name>
<dbReference type="InterPro" id="IPR050953">
    <property type="entry name" value="N4_N6_ade-DNA_methylase"/>
</dbReference>
<keyword evidence="8" id="KW-1185">Reference proteome</keyword>
<dbReference type="Pfam" id="PF07669">
    <property type="entry name" value="Eco57I"/>
    <property type="match status" value="1"/>
</dbReference>
<evidence type="ECO:0000256" key="1">
    <source>
        <dbReference type="ARBA" id="ARBA00011900"/>
    </source>
</evidence>
<dbReference type="PANTHER" id="PTHR33841:SF1">
    <property type="entry name" value="DNA METHYLTRANSFERASE A"/>
    <property type="match status" value="1"/>
</dbReference>
<keyword evidence="2 7" id="KW-0489">Methyltransferase</keyword>
<evidence type="ECO:0000313" key="8">
    <source>
        <dbReference type="Proteomes" id="UP001597212"/>
    </source>
</evidence>
<evidence type="ECO:0000256" key="5">
    <source>
        <dbReference type="ARBA" id="ARBA00047942"/>
    </source>
</evidence>
<evidence type="ECO:0000256" key="2">
    <source>
        <dbReference type="ARBA" id="ARBA00022603"/>
    </source>
</evidence>
<dbReference type="NCBIfam" id="NF033452">
    <property type="entry name" value="BREX_1_MTaseX"/>
    <property type="match status" value="1"/>
</dbReference>
<keyword evidence="3 7" id="KW-0808">Transferase</keyword>
<keyword evidence="4" id="KW-0949">S-adenosyl-L-methionine</keyword>
<sequence>MDKKDIETFSTSAREDLVNGVKFRLQSIGINDKGAEERMAMSTSEAEFYSQNPNNPLTGVDITRRKAIVERLKERASEIGWSAAYSDLADEVAYTWFNRIIALRFMEINDYLPSGYRILSSTEQRDEPDLMFYANDAETALGGYTNPEKKMIADAWQSQDPSIMDSLYQMLFMKQINQLNKMVDGLFESTDDFMSLLFTPNYHVGVIKDLLTAIPEEDFDLNNDTSQGQVQLVGWLYQFYNTQQKEAAIEQPKSHKFRGAEIASATQIFTPDWIARYMVQNSVGKLWIKHLQINGDSRPEEEIARNFSWEYYMSDAEQVREPSGLRMGANADLDSIGPKDIKILDPSMGSGHMLVYAFDLMMDIYLSEGFGRRQAARDIVHYNLFGLDIDKRATQLANFSLMMKWRHYDRQAFSEEEKPALYTVNRAPKIDESRVVLSFPSASAEEQAAISRLAASFNHADLTGSLTRVDLDDAAIVETLLLNSQETTVGADTLRDELNSLILITKILSDNYDVVVTNPPYMDSSRMDATLSNFAKKYYPDSKSDLFAMFLEHFQTLVRSGGYCSMVTMQSWMFLSSFENLRVKLLKHYTISNLMHMENNVMGIAFGTAVTIFRNTIAPEFLGTYHQIKTADVSGGKIPTHLPISGNRYNRTNQANFGKIPESRIVYWASDSVLKDFSFSPIYDVSVSPSQNVTGNNRRWTKFLWELPAEKIGNGKQWIFYAKGGGYRKWFGNLNTVVDWSPQARSIYAHGDGHHASQIINHDYWYKRGITWGLITSAKPSFREMPQGATFDKGGSTIIVDDNDFNFILALLNSVVFEYLASMLNPTLNFQVNDIREIPVLRSLDTDRVIEKISRDNIQLSMNDWDAFQNSFNYTLDPLVGHIAEHQRNWTLEAAFNQWSKEAQDRFEQLKSNEEELNRIFIDLYGLQDELSPKVADKDVSVRRADRPRDIKSLLSYFIGVTFGRYSIDTPGLSYAGGDWDDSKYESYKPNKDNLIVLTDEDYFGDERDIIFRLKEFLTATFGAEHLDENIRFIADSLDKKGETPEDQIRKYFLDDFYKKDHLSTYQKRPIYWEFSSGRQDGFKALMYLHRYDSNTMAMARTAYLHPLQDAYMSARVQLQRMRDTESQTREKNRIEKHLTKLNKQIDEIVKYDAKLQHVANMHISIDLDDGVLINHEKVQAGEKLLSPIK</sequence>
<dbReference type="InterPro" id="IPR011639">
    <property type="entry name" value="MethylTrfase_TaqI-like_dom"/>
</dbReference>
<gene>
    <name evidence="7" type="primary">pglX</name>
    <name evidence="7" type="ORF">ACFQ5K_06105</name>
</gene>
<dbReference type="Proteomes" id="UP001597212">
    <property type="component" value="Unassembled WGS sequence"/>
</dbReference>
<dbReference type="EC" id="2.1.1.72" evidence="1"/>
<dbReference type="InterPro" id="IPR047939">
    <property type="entry name" value="BREX_1_PglX"/>
</dbReference>
<dbReference type="Gene3D" id="3.40.50.150">
    <property type="entry name" value="Vaccinia Virus protein VP39"/>
    <property type="match status" value="1"/>
</dbReference>
<dbReference type="GO" id="GO:0009007">
    <property type="term" value="F:site-specific DNA-methyltransferase (adenine-specific) activity"/>
    <property type="evidence" value="ECO:0007669"/>
    <property type="project" value="UniProtKB-EC"/>
</dbReference>
<comment type="catalytic activity">
    <reaction evidence="5">
        <text>a 2'-deoxyadenosine in DNA + S-adenosyl-L-methionine = an N(6)-methyl-2'-deoxyadenosine in DNA + S-adenosyl-L-homocysteine + H(+)</text>
        <dbReference type="Rhea" id="RHEA:15197"/>
        <dbReference type="Rhea" id="RHEA-COMP:12418"/>
        <dbReference type="Rhea" id="RHEA-COMP:12419"/>
        <dbReference type="ChEBI" id="CHEBI:15378"/>
        <dbReference type="ChEBI" id="CHEBI:57856"/>
        <dbReference type="ChEBI" id="CHEBI:59789"/>
        <dbReference type="ChEBI" id="CHEBI:90615"/>
        <dbReference type="ChEBI" id="CHEBI:90616"/>
        <dbReference type="EC" id="2.1.1.72"/>
    </reaction>
</comment>
<evidence type="ECO:0000256" key="3">
    <source>
        <dbReference type="ARBA" id="ARBA00022679"/>
    </source>
</evidence>
<evidence type="ECO:0000313" key="7">
    <source>
        <dbReference type="EMBL" id="MFD1440939.1"/>
    </source>
</evidence>
<comment type="caution">
    <text evidence="7">The sequence shown here is derived from an EMBL/GenBank/DDBJ whole genome shotgun (WGS) entry which is preliminary data.</text>
</comment>
<protein>
    <recommendedName>
        <fullName evidence="1">site-specific DNA-methyltransferase (adenine-specific)</fullName>
        <ecNumber evidence="1">2.1.1.72</ecNumber>
    </recommendedName>
</protein>
<dbReference type="InterPro" id="IPR002052">
    <property type="entry name" value="DNA_methylase_N6_adenine_CS"/>
</dbReference>
<organism evidence="7 8">
    <name type="scientific">Lacticaseibacillus hegangensis</name>
    <dbReference type="NCBI Taxonomy" id="2486010"/>
    <lineage>
        <taxon>Bacteria</taxon>
        <taxon>Bacillati</taxon>
        <taxon>Bacillota</taxon>
        <taxon>Bacilli</taxon>
        <taxon>Lactobacillales</taxon>
        <taxon>Lactobacillaceae</taxon>
        <taxon>Lacticaseibacillus</taxon>
    </lineage>
</organism>
<accession>A0ABW4CVY7</accession>
<dbReference type="SUPFAM" id="SSF53335">
    <property type="entry name" value="S-adenosyl-L-methionine-dependent methyltransferases"/>
    <property type="match status" value="1"/>
</dbReference>
<dbReference type="InterPro" id="IPR029063">
    <property type="entry name" value="SAM-dependent_MTases_sf"/>
</dbReference>
<evidence type="ECO:0000256" key="4">
    <source>
        <dbReference type="ARBA" id="ARBA00022691"/>
    </source>
</evidence>